<dbReference type="GO" id="GO:1990246">
    <property type="term" value="C:uniplex complex"/>
    <property type="evidence" value="ECO:0007669"/>
    <property type="project" value="TreeGrafter"/>
</dbReference>
<dbReference type="PANTHER" id="PTHR13462">
    <property type="entry name" value="CALCIUM UNIPORTER PROTEIN, MITOCHONDRIAL"/>
    <property type="match status" value="1"/>
</dbReference>
<evidence type="ECO:0000313" key="12">
    <source>
        <dbReference type="EMBL" id="KAG0493668.1"/>
    </source>
</evidence>
<comment type="similarity">
    <text evidence="2">Belongs to the MCU (TC 1.A.77) family.</text>
</comment>
<dbReference type="GO" id="GO:0015292">
    <property type="term" value="F:uniporter activity"/>
    <property type="evidence" value="ECO:0007669"/>
    <property type="project" value="TreeGrafter"/>
</dbReference>
<evidence type="ECO:0000256" key="3">
    <source>
        <dbReference type="ARBA" id="ARBA00022448"/>
    </source>
</evidence>
<feature type="domain" description="Calcium uniporter protein C-terminal" evidence="11">
    <location>
        <begin position="135"/>
        <end position="293"/>
    </location>
</feature>
<dbReference type="GO" id="GO:0051560">
    <property type="term" value="P:mitochondrial calcium ion homeostasis"/>
    <property type="evidence" value="ECO:0007669"/>
    <property type="project" value="InterPro"/>
</dbReference>
<comment type="subcellular location">
    <subcellularLocation>
        <location evidence="1">Membrane</location>
        <topology evidence="1">Multi-pass membrane protein</topology>
    </subcellularLocation>
</comment>
<keyword evidence="5 10" id="KW-0812">Transmembrane</keyword>
<reference evidence="12 13" key="1">
    <citation type="journal article" date="2020" name="Nat. Food">
        <title>A phased Vanilla planifolia genome enables genetic improvement of flavour and production.</title>
        <authorList>
            <person name="Hasing T."/>
            <person name="Tang H."/>
            <person name="Brym M."/>
            <person name="Khazi F."/>
            <person name="Huang T."/>
            <person name="Chambers A.H."/>
        </authorList>
    </citation>
    <scope>NUCLEOTIDE SEQUENCE [LARGE SCALE GENOMIC DNA]</scope>
    <source>
        <tissue evidence="12">Leaf</tissue>
    </source>
</reference>
<evidence type="ECO:0000256" key="7">
    <source>
        <dbReference type="ARBA" id="ARBA00022989"/>
    </source>
</evidence>
<sequence length="302" mass="34246">MALRRTITHRFLEGAGIFSRQTKAGSGGNGGCLRRVVFGSGGRGLQMQAVAPQSDMMSVRIGGSLLDRQWWVCGDRLPVGVQFPSLPPSAVEEEKREAIKESQMEKVRSRLGAIPKSTLDYSELLRICCEASNGEQGKGLARSLDDSGEVIVHGNVVFLHPTQIAKAIENLIPLSFAARDDPRRKELMEMEKKKAMIDKKAEARVRRELWTGLGLFAAQTAAFMRLTFWELSWDVMEPICFFVTSAYFMAGYVFFMRTSEDPSFEGFFRNRFATKQQQLMKAHRFDLRRFNELRRICGEWDV</sequence>
<keyword evidence="4" id="KW-0109">Calcium transport</keyword>
<gene>
    <name evidence="12" type="ORF">HPP92_004662</name>
</gene>
<evidence type="ECO:0000256" key="8">
    <source>
        <dbReference type="ARBA" id="ARBA00023065"/>
    </source>
</evidence>
<evidence type="ECO:0000256" key="9">
    <source>
        <dbReference type="ARBA" id="ARBA00023136"/>
    </source>
</evidence>
<evidence type="ECO:0000256" key="1">
    <source>
        <dbReference type="ARBA" id="ARBA00004141"/>
    </source>
</evidence>
<dbReference type="GO" id="GO:0005262">
    <property type="term" value="F:calcium channel activity"/>
    <property type="evidence" value="ECO:0007669"/>
    <property type="project" value="TreeGrafter"/>
</dbReference>
<keyword evidence="7 10" id="KW-1133">Transmembrane helix</keyword>
<proteinExistence type="inferred from homology"/>
<dbReference type="EMBL" id="JADCNM010000002">
    <property type="protein sequence ID" value="KAG0493668.1"/>
    <property type="molecule type" value="Genomic_DNA"/>
</dbReference>
<dbReference type="AlphaFoldDB" id="A0A835RX62"/>
<keyword evidence="9 10" id="KW-0472">Membrane</keyword>
<evidence type="ECO:0000259" key="11">
    <source>
        <dbReference type="Pfam" id="PF04678"/>
    </source>
</evidence>
<dbReference type="InterPro" id="IPR006769">
    <property type="entry name" value="MCU_C"/>
</dbReference>
<dbReference type="Pfam" id="PF04678">
    <property type="entry name" value="MCU"/>
    <property type="match status" value="1"/>
</dbReference>
<keyword evidence="3" id="KW-0813">Transport</keyword>
<evidence type="ECO:0000256" key="2">
    <source>
        <dbReference type="ARBA" id="ARBA00005653"/>
    </source>
</evidence>
<dbReference type="Proteomes" id="UP000639772">
    <property type="component" value="Unassembled WGS sequence"/>
</dbReference>
<dbReference type="GO" id="GO:0036444">
    <property type="term" value="P:calcium import into the mitochondrion"/>
    <property type="evidence" value="ECO:0007669"/>
    <property type="project" value="TreeGrafter"/>
</dbReference>
<feature type="transmembrane region" description="Helical" evidence="10">
    <location>
        <begin position="235"/>
        <end position="255"/>
    </location>
</feature>
<evidence type="ECO:0000256" key="6">
    <source>
        <dbReference type="ARBA" id="ARBA00022837"/>
    </source>
</evidence>
<feature type="transmembrane region" description="Helical" evidence="10">
    <location>
        <begin position="209"/>
        <end position="229"/>
    </location>
</feature>
<accession>A0A835RX62</accession>
<comment type="caution">
    <text evidence="12">The sequence shown here is derived from an EMBL/GenBank/DDBJ whole genome shotgun (WGS) entry which is preliminary data.</text>
</comment>
<evidence type="ECO:0000256" key="5">
    <source>
        <dbReference type="ARBA" id="ARBA00022692"/>
    </source>
</evidence>
<protein>
    <recommendedName>
        <fullName evidence="11">Calcium uniporter protein C-terminal domain-containing protein</fullName>
    </recommendedName>
</protein>
<evidence type="ECO:0000256" key="4">
    <source>
        <dbReference type="ARBA" id="ARBA00022568"/>
    </source>
</evidence>
<evidence type="ECO:0000256" key="10">
    <source>
        <dbReference type="SAM" id="Phobius"/>
    </source>
</evidence>
<dbReference type="OrthoDB" id="278338at2759"/>
<keyword evidence="6" id="KW-0106">Calcium</keyword>
<dbReference type="PANTHER" id="PTHR13462:SF31">
    <property type="entry name" value="CALCIUM UNIPORTER PROTEIN 1, MITOCHONDRIAL"/>
    <property type="match status" value="1"/>
</dbReference>
<name>A0A835RX62_VANPL</name>
<dbReference type="InterPro" id="IPR039055">
    <property type="entry name" value="MCU_fam"/>
</dbReference>
<evidence type="ECO:0000313" key="13">
    <source>
        <dbReference type="Proteomes" id="UP000639772"/>
    </source>
</evidence>
<keyword evidence="8" id="KW-0406">Ion transport</keyword>
<organism evidence="12 13">
    <name type="scientific">Vanilla planifolia</name>
    <name type="common">Vanilla</name>
    <dbReference type="NCBI Taxonomy" id="51239"/>
    <lineage>
        <taxon>Eukaryota</taxon>
        <taxon>Viridiplantae</taxon>
        <taxon>Streptophyta</taxon>
        <taxon>Embryophyta</taxon>
        <taxon>Tracheophyta</taxon>
        <taxon>Spermatophyta</taxon>
        <taxon>Magnoliopsida</taxon>
        <taxon>Liliopsida</taxon>
        <taxon>Asparagales</taxon>
        <taxon>Orchidaceae</taxon>
        <taxon>Vanilloideae</taxon>
        <taxon>Vanilleae</taxon>
        <taxon>Vanilla</taxon>
    </lineage>
</organism>